<evidence type="ECO:0000256" key="3">
    <source>
        <dbReference type="ARBA" id="ARBA00023015"/>
    </source>
</evidence>
<keyword evidence="5" id="KW-0804">Transcription</keyword>
<sequence length="787" mass="87974">MDSRSPGSHHHHRAAAGARRPPSCLQCQQRKIKCDRKLPCNRCVRGRRTGACFYAVSSTSPSVAQDRVAAEDRSNHDANASGPAGTGDDDGAGNAVHLRTARATSVDVASLERRVKELEERLKDLSNSHNAKPAAGIMSRPYAFRKGRVFGQSHWMHFVDPFPGIVRLDKARKQDADIRITLERCEKLHKQAQTRDAACESYEQRPSLRELVPSERLARELLDAYLRTIGSVFRILHVPSFMVQYGRFWEDPQSSNEVFISQLLLTLAVGTCFSPQERLPSLHRSAIKWIRSVQNWLMSSVWESRITIPCVQVHCLLLLARQTCSLGATQLWTSASFLLQTSMQLGLHRSPTLMPGVSAFEAEMRRRLWANVAELVVQTSVDAGAAPMLSERDFDCEPPSNIDDEQLHEDDITPPTPRPLDHFTDTTMQILLHRSLPARLAIATHLNHFKSDSSYHTTLRLHAELTQCIPSYPHSSTFVLQSEAPSIFQTRLLSLMTHRFLILLHQPFALYSPKDPSYGVSHTACLSTSMFLLSLIRAITQPSHLLGTLNTNTAFNCSDTSIPTSQHISLPSLLPSSWQPRQRHEIDDFVLLMRRGSGMFSEGILRSAIALGFELVAQHDQYNRSNTASSSSTDEKHVSGMPQAQREAEMRGCKAIKDFIELSEERIKTTGDSFKTHLLLMVILAILRSSEAEEEAEVKKVMRESLQFCSDVLKKKVGESVEDYGDDDIGPTARIAGTQRIGTFRGEQTGNGPHANAMDDFQWFGMGSDFDFDFMMAAQTMEGSHGL</sequence>
<feature type="region of interest" description="Disordered" evidence="8">
    <location>
        <begin position="398"/>
        <end position="419"/>
    </location>
</feature>
<dbReference type="CDD" id="cd12148">
    <property type="entry name" value="fungal_TF_MHR"/>
    <property type="match status" value="1"/>
</dbReference>
<evidence type="ECO:0000256" key="7">
    <source>
        <dbReference type="SAM" id="Coils"/>
    </source>
</evidence>
<feature type="region of interest" description="Disordered" evidence="8">
    <location>
        <begin position="1"/>
        <end position="22"/>
    </location>
</feature>
<keyword evidence="3" id="KW-0805">Transcription regulation</keyword>
<evidence type="ECO:0000256" key="5">
    <source>
        <dbReference type="ARBA" id="ARBA00023163"/>
    </source>
</evidence>
<dbReference type="InterPro" id="IPR001138">
    <property type="entry name" value="Zn2Cys6_DnaBD"/>
</dbReference>
<feature type="domain" description="Zn(2)-C6 fungal-type" evidence="9">
    <location>
        <begin position="23"/>
        <end position="54"/>
    </location>
</feature>
<feature type="region of interest" description="Disordered" evidence="8">
    <location>
        <begin position="63"/>
        <end position="94"/>
    </location>
</feature>
<gene>
    <name evidence="10" type="ORF">B0J12DRAFT_670608</name>
</gene>
<organism evidence="10 11">
    <name type="scientific">Macrophomina phaseolina</name>
    <dbReference type="NCBI Taxonomy" id="35725"/>
    <lineage>
        <taxon>Eukaryota</taxon>
        <taxon>Fungi</taxon>
        <taxon>Dikarya</taxon>
        <taxon>Ascomycota</taxon>
        <taxon>Pezizomycotina</taxon>
        <taxon>Dothideomycetes</taxon>
        <taxon>Dothideomycetes incertae sedis</taxon>
        <taxon>Botryosphaeriales</taxon>
        <taxon>Botryosphaeriaceae</taxon>
        <taxon>Macrophomina</taxon>
    </lineage>
</organism>
<keyword evidence="7" id="KW-0175">Coiled coil</keyword>
<dbReference type="Pfam" id="PF00172">
    <property type="entry name" value="Zn_clus"/>
    <property type="match status" value="1"/>
</dbReference>
<keyword evidence="1" id="KW-0479">Metal-binding</keyword>
<evidence type="ECO:0000259" key="9">
    <source>
        <dbReference type="PROSITE" id="PS50048"/>
    </source>
</evidence>
<dbReference type="PANTHER" id="PTHR31944">
    <property type="entry name" value="HEME-RESPONSIVE ZINC FINGER TRANSCRIPTION FACTOR HAP1"/>
    <property type="match status" value="1"/>
</dbReference>
<evidence type="ECO:0000256" key="4">
    <source>
        <dbReference type="ARBA" id="ARBA00023125"/>
    </source>
</evidence>
<dbReference type="InterPro" id="IPR051430">
    <property type="entry name" value="Fungal_TF_Env_Response"/>
</dbReference>
<dbReference type="CDD" id="cd00067">
    <property type="entry name" value="GAL4"/>
    <property type="match status" value="1"/>
</dbReference>
<evidence type="ECO:0000313" key="11">
    <source>
        <dbReference type="Proteomes" id="UP000774617"/>
    </source>
</evidence>
<proteinExistence type="predicted"/>
<dbReference type="PANTHER" id="PTHR31944:SF131">
    <property type="entry name" value="HEME-RESPONSIVE ZINC FINGER TRANSCRIPTION FACTOR HAP1"/>
    <property type="match status" value="1"/>
</dbReference>
<evidence type="ECO:0000256" key="6">
    <source>
        <dbReference type="ARBA" id="ARBA00023242"/>
    </source>
</evidence>
<dbReference type="Proteomes" id="UP000774617">
    <property type="component" value="Unassembled WGS sequence"/>
</dbReference>
<name>A0ABQ8G4F2_9PEZI</name>
<evidence type="ECO:0000256" key="1">
    <source>
        <dbReference type="ARBA" id="ARBA00022723"/>
    </source>
</evidence>
<comment type="caution">
    <text evidence="10">The sequence shown here is derived from an EMBL/GenBank/DDBJ whole genome shotgun (WGS) entry which is preliminary data.</text>
</comment>
<dbReference type="InterPro" id="IPR007219">
    <property type="entry name" value="XnlR_reg_dom"/>
</dbReference>
<dbReference type="InterPro" id="IPR036864">
    <property type="entry name" value="Zn2-C6_fun-type_DNA-bd_sf"/>
</dbReference>
<evidence type="ECO:0000256" key="2">
    <source>
        <dbReference type="ARBA" id="ARBA00022833"/>
    </source>
</evidence>
<dbReference type="SMART" id="SM00066">
    <property type="entry name" value="GAL4"/>
    <property type="match status" value="1"/>
</dbReference>
<keyword evidence="2" id="KW-0862">Zinc</keyword>
<dbReference type="PROSITE" id="PS50048">
    <property type="entry name" value="ZN2_CY6_FUNGAL_2"/>
    <property type="match status" value="1"/>
</dbReference>
<dbReference type="Gene3D" id="4.10.240.10">
    <property type="entry name" value="Zn(2)-C6 fungal-type DNA-binding domain"/>
    <property type="match status" value="1"/>
</dbReference>
<keyword evidence="6" id="KW-0539">Nucleus</keyword>
<accession>A0ABQ8G4F2</accession>
<dbReference type="SUPFAM" id="SSF57701">
    <property type="entry name" value="Zn2/Cys6 DNA-binding domain"/>
    <property type="match status" value="1"/>
</dbReference>
<evidence type="ECO:0000256" key="8">
    <source>
        <dbReference type="SAM" id="MobiDB-lite"/>
    </source>
</evidence>
<evidence type="ECO:0000313" key="10">
    <source>
        <dbReference type="EMBL" id="KAH7044526.1"/>
    </source>
</evidence>
<dbReference type="Pfam" id="PF04082">
    <property type="entry name" value="Fungal_trans"/>
    <property type="match status" value="1"/>
</dbReference>
<feature type="coiled-coil region" evidence="7">
    <location>
        <begin position="101"/>
        <end position="128"/>
    </location>
</feature>
<reference evidence="10 11" key="1">
    <citation type="journal article" date="2021" name="Nat. Commun.">
        <title>Genetic determinants of endophytism in the Arabidopsis root mycobiome.</title>
        <authorList>
            <person name="Mesny F."/>
            <person name="Miyauchi S."/>
            <person name="Thiergart T."/>
            <person name="Pickel B."/>
            <person name="Atanasova L."/>
            <person name="Karlsson M."/>
            <person name="Huettel B."/>
            <person name="Barry K.W."/>
            <person name="Haridas S."/>
            <person name="Chen C."/>
            <person name="Bauer D."/>
            <person name="Andreopoulos W."/>
            <person name="Pangilinan J."/>
            <person name="LaButti K."/>
            <person name="Riley R."/>
            <person name="Lipzen A."/>
            <person name="Clum A."/>
            <person name="Drula E."/>
            <person name="Henrissat B."/>
            <person name="Kohler A."/>
            <person name="Grigoriev I.V."/>
            <person name="Martin F.M."/>
            <person name="Hacquard S."/>
        </authorList>
    </citation>
    <scope>NUCLEOTIDE SEQUENCE [LARGE SCALE GENOMIC DNA]</scope>
    <source>
        <strain evidence="10 11">MPI-SDFR-AT-0080</strain>
    </source>
</reference>
<dbReference type="SMART" id="SM00906">
    <property type="entry name" value="Fungal_trans"/>
    <property type="match status" value="1"/>
</dbReference>
<dbReference type="EMBL" id="JAGTJR010000020">
    <property type="protein sequence ID" value="KAH7044526.1"/>
    <property type="molecule type" value="Genomic_DNA"/>
</dbReference>
<keyword evidence="11" id="KW-1185">Reference proteome</keyword>
<keyword evidence="4" id="KW-0238">DNA-binding</keyword>
<protein>
    <recommendedName>
        <fullName evidence="9">Zn(2)-C6 fungal-type domain-containing protein</fullName>
    </recommendedName>
</protein>